<dbReference type="KEGG" id="ccam:M5D45_07440"/>
<dbReference type="PANTHER" id="PTHR35801">
    <property type="entry name" value="PHOSPHOSERINE PHOSPHATASE RSBX"/>
    <property type="match status" value="1"/>
</dbReference>
<evidence type="ECO:0000256" key="1">
    <source>
        <dbReference type="SAM" id="MobiDB-lite"/>
    </source>
</evidence>
<feature type="region of interest" description="Disordered" evidence="1">
    <location>
        <begin position="1"/>
        <end position="23"/>
    </location>
</feature>
<dbReference type="SUPFAM" id="SSF55874">
    <property type="entry name" value="ATPase domain of HSP90 chaperone/DNA topoisomerase II/histidine kinase"/>
    <property type="match status" value="1"/>
</dbReference>
<dbReference type="Proteomes" id="UP001056132">
    <property type="component" value="Chromosome 1"/>
</dbReference>
<dbReference type="InterPro" id="IPR036457">
    <property type="entry name" value="PPM-type-like_dom_sf"/>
</dbReference>
<sequence>MSASLGGSNNLGPHIAVPMGDRSRVGEARRAAAELAGRHGFDAIQSGRLAVAVNELGNNLVGHARGGRLLVGACQLGDAIAIELISIDDGPGMADLQACLRDGYSTGGSAGQGLGAVSRLADDFDVYTRPGQGTLILARFYREHDANGAPRRAGAGFDVGAVCVAAPGETVSGDGWNVAMHDNRADVVVADGLGHGPDAAEAAAVALAVFAQARGSHPGRYLELAHGALRTTRGAAVTAARADAGAQRIRYAGAGNVMARVMSGIDDRTLLVQNGTAGLQMRAVQEQEVEWPPHALLIVHSDGIQSRWRLDDPAVLQRDPSLVAAFVFWKFCRGRDDATVVVVRRAQR</sequence>
<protein>
    <submittedName>
        <fullName evidence="3">SpoIIE family protein phosphatase</fullName>
    </submittedName>
</protein>
<accession>A0AAE9I5V2</accession>
<dbReference type="SMART" id="SM00331">
    <property type="entry name" value="PP2C_SIG"/>
    <property type="match status" value="1"/>
</dbReference>
<dbReference type="Pfam" id="PF13581">
    <property type="entry name" value="HATPase_c_2"/>
    <property type="match status" value="1"/>
</dbReference>
<dbReference type="InterPro" id="IPR003594">
    <property type="entry name" value="HATPase_dom"/>
</dbReference>
<feature type="compositionally biased region" description="Polar residues" evidence="1">
    <location>
        <begin position="1"/>
        <end position="11"/>
    </location>
</feature>
<evidence type="ECO:0000313" key="4">
    <source>
        <dbReference type="Proteomes" id="UP001056132"/>
    </source>
</evidence>
<gene>
    <name evidence="3" type="ORF">M5D45_07440</name>
</gene>
<dbReference type="InterPro" id="IPR039248">
    <property type="entry name" value="Ptase_RsbX"/>
</dbReference>
<reference evidence="3" key="1">
    <citation type="journal article" date="2022" name="Microbiol. Resour. Announc.">
        <title>Genome Sequence of Cupriavidus campinensis Strain G5, a Member of a Bacterial Consortium Capable of Polyethylene Degradation.</title>
        <authorList>
            <person name="Schneider B."/>
            <person name="Pfeiffer F."/>
            <person name="Dyall-Smith M."/>
            <person name="Kunte H.J."/>
        </authorList>
    </citation>
    <scope>NUCLEOTIDE SEQUENCE</scope>
    <source>
        <strain evidence="3">G5</strain>
    </source>
</reference>
<dbReference type="Pfam" id="PF07228">
    <property type="entry name" value="SpoIIE"/>
    <property type="match status" value="1"/>
</dbReference>
<dbReference type="PANTHER" id="PTHR35801:SF1">
    <property type="entry name" value="PHOSPHOSERINE PHOSPHATASE RSBX"/>
    <property type="match status" value="1"/>
</dbReference>
<dbReference type="SUPFAM" id="SSF81606">
    <property type="entry name" value="PP2C-like"/>
    <property type="match status" value="1"/>
</dbReference>
<proteinExistence type="predicted"/>
<dbReference type="EMBL" id="CP097330">
    <property type="protein sequence ID" value="URF05620.1"/>
    <property type="molecule type" value="Genomic_DNA"/>
</dbReference>
<dbReference type="InterPro" id="IPR001932">
    <property type="entry name" value="PPM-type_phosphatase-like_dom"/>
</dbReference>
<dbReference type="RefSeq" id="WP_246118892.1">
    <property type="nucleotide sequence ID" value="NZ_CP043440.1"/>
</dbReference>
<dbReference type="Gene3D" id="3.60.40.10">
    <property type="entry name" value="PPM-type phosphatase domain"/>
    <property type="match status" value="1"/>
</dbReference>
<organism evidence="3 4">
    <name type="scientific">Cupriavidus campinensis</name>
    <dbReference type="NCBI Taxonomy" id="151783"/>
    <lineage>
        <taxon>Bacteria</taxon>
        <taxon>Pseudomonadati</taxon>
        <taxon>Pseudomonadota</taxon>
        <taxon>Betaproteobacteria</taxon>
        <taxon>Burkholderiales</taxon>
        <taxon>Burkholderiaceae</taxon>
        <taxon>Cupriavidus</taxon>
    </lineage>
</organism>
<dbReference type="Gene3D" id="3.30.565.10">
    <property type="entry name" value="Histidine kinase-like ATPase, C-terminal domain"/>
    <property type="match status" value="1"/>
</dbReference>
<evidence type="ECO:0000313" key="3">
    <source>
        <dbReference type="EMBL" id="URF05620.1"/>
    </source>
</evidence>
<dbReference type="InterPro" id="IPR036890">
    <property type="entry name" value="HATPase_C_sf"/>
</dbReference>
<reference evidence="3" key="2">
    <citation type="submission" date="2022-05" db="EMBL/GenBank/DDBJ databases">
        <authorList>
            <person name="Kunte H.-J."/>
        </authorList>
    </citation>
    <scope>NUCLEOTIDE SEQUENCE</scope>
    <source>
        <strain evidence="3">G5</strain>
    </source>
</reference>
<dbReference type="AlphaFoldDB" id="A0AAE9I5V2"/>
<name>A0AAE9I5V2_9BURK</name>
<evidence type="ECO:0000259" key="2">
    <source>
        <dbReference type="SMART" id="SM00331"/>
    </source>
</evidence>
<feature type="domain" description="PPM-type phosphatase" evidence="2">
    <location>
        <begin position="154"/>
        <end position="345"/>
    </location>
</feature>